<dbReference type="HOGENOM" id="CLU_1244028_0_0_9"/>
<protein>
    <submittedName>
        <fullName evidence="1">Uncharacterized protein</fullName>
    </submittedName>
</protein>
<proteinExistence type="predicted"/>
<dbReference type="AlphaFoldDB" id="C2ENI3"/>
<sequence>MVVSSTVLSLLLIIQYDNVNETQLDRSNKMTQQFEKLTAEDLDCYRELFSGITRKFQRFCYSNFYIFNVQKTIKVLKIYREWLLSQENTNFGELYQKFWKQFEMDITAVSLLLLPKGHNKEQEIEHITRLIEQIDELGTSYIFIDVQSNSVGFATNNFIYPASRDSFKKVLQRSQKEKNIEYCNWIKAYLDTYPELYPDVDKLVAFFDDNEKDLDINSNLTN</sequence>
<comment type="caution">
    <text evidence="1">The sequence shown here is derived from an EMBL/GenBank/DDBJ whole genome shotgun (WGS) entry which is preliminary data.</text>
</comment>
<dbReference type="eggNOG" id="ENOG5030A4Y">
    <property type="taxonomic scope" value="Bacteria"/>
</dbReference>
<keyword evidence="2" id="KW-1185">Reference proteome</keyword>
<dbReference type="Proteomes" id="UP000005583">
    <property type="component" value="Unassembled WGS sequence"/>
</dbReference>
<evidence type="ECO:0000313" key="2">
    <source>
        <dbReference type="Proteomes" id="UP000005583"/>
    </source>
</evidence>
<reference evidence="1 2" key="1">
    <citation type="submission" date="2009-01" db="EMBL/GenBank/DDBJ databases">
        <authorList>
            <person name="Qin X."/>
            <person name="Bachman B."/>
            <person name="Battles P."/>
            <person name="Bell A."/>
            <person name="Bess C."/>
            <person name="Bickham C."/>
            <person name="Chaboub L."/>
            <person name="Chen D."/>
            <person name="Coyle M."/>
            <person name="Deiros D.R."/>
            <person name="Dinh H."/>
            <person name="Forbes L."/>
            <person name="Fowler G."/>
            <person name="Francisco L."/>
            <person name="Fu Q."/>
            <person name="Gubbala S."/>
            <person name="Hale W."/>
            <person name="Han Y."/>
            <person name="Hemphill L."/>
            <person name="Highlander S.K."/>
            <person name="Hirani K."/>
            <person name="Hogues M."/>
            <person name="Jackson L."/>
            <person name="Jakkamsetti A."/>
            <person name="Javaid M."/>
            <person name="Jiang H."/>
            <person name="Korchina V."/>
            <person name="Kovar C."/>
            <person name="Lara F."/>
            <person name="Lee S."/>
            <person name="Mata R."/>
            <person name="Mathew T."/>
            <person name="Moen C."/>
            <person name="Morales K."/>
            <person name="Munidasa M."/>
            <person name="Nazareth L."/>
            <person name="Ngo R."/>
            <person name="Nguyen L."/>
            <person name="Okwuonu G."/>
            <person name="Ongeri F."/>
            <person name="Patil S."/>
            <person name="Petrosino J."/>
            <person name="Pham C."/>
            <person name="Pham P."/>
            <person name="Pu L.-L."/>
            <person name="Puazo M."/>
            <person name="Raj R."/>
            <person name="Reid J."/>
            <person name="Rouhana J."/>
            <person name="Saada N."/>
            <person name="Shang Y."/>
            <person name="Simmons D."/>
            <person name="Thornton R."/>
            <person name="Warren J."/>
            <person name="Weissenberger G."/>
            <person name="Zhang J."/>
            <person name="Zhang L."/>
            <person name="Zhou C."/>
            <person name="Zhu D."/>
            <person name="Muzny D."/>
            <person name="Worley K."/>
            <person name="Gibbs R."/>
        </authorList>
    </citation>
    <scope>NUCLEOTIDE SEQUENCE [LARGE SCALE GENOMIC DNA]</scope>
    <source>
        <strain evidence="1 2">DSM 16047</strain>
    </source>
</reference>
<name>C2ENI3_9LACO</name>
<organism evidence="1 2">
    <name type="scientific">Lactobacillus ultunensis DSM 16047</name>
    <dbReference type="NCBI Taxonomy" id="525365"/>
    <lineage>
        <taxon>Bacteria</taxon>
        <taxon>Bacillati</taxon>
        <taxon>Bacillota</taxon>
        <taxon>Bacilli</taxon>
        <taxon>Lactobacillales</taxon>
        <taxon>Lactobacillaceae</taxon>
        <taxon>Lactobacillus</taxon>
    </lineage>
</organism>
<evidence type="ECO:0000313" key="1">
    <source>
        <dbReference type="EMBL" id="EEJ71987.1"/>
    </source>
</evidence>
<gene>
    <name evidence="1" type="ORF">HMPREF0548_1229</name>
</gene>
<accession>C2ENI3</accession>
<dbReference type="EMBL" id="ACGU01000055">
    <property type="protein sequence ID" value="EEJ71987.1"/>
    <property type="molecule type" value="Genomic_DNA"/>
</dbReference>